<proteinExistence type="predicted"/>
<feature type="compositionally biased region" description="Polar residues" evidence="1">
    <location>
        <begin position="38"/>
        <end position="47"/>
    </location>
</feature>
<dbReference type="EMBL" id="KV427618">
    <property type="protein sequence ID" value="KZT07714.1"/>
    <property type="molecule type" value="Genomic_DNA"/>
</dbReference>
<gene>
    <name evidence="2" type="ORF">LAESUDRAFT_724710</name>
</gene>
<protein>
    <submittedName>
        <fullName evidence="2">Uncharacterized protein</fullName>
    </submittedName>
</protein>
<dbReference type="Proteomes" id="UP000076871">
    <property type="component" value="Unassembled WGS sequence"/>
</dbReference>
<dbReference type="OrthoDB" id="2552152at2759"/>
<feature type="region of interest" description="Disordered" evidence="1">
    <location>
        <begin position="1"/>
        <end position="70"/>
    </location>
</feature>
<dbReference type="RefSeq" id="XP_040765454.1">
    <property type="nucleotide sequence ID" value="XM_040908677.1"/>
</dbReference>
<name>A0A165ETA6_9APHY</name>
<keyword evidence="3" id="KW-1185">Reference proteome</keyword>
<evidence type="ECO:0000256" key="1">
    <source>
        <dbReference type="SAM" id="MobiDB-lite"/>
    </source>
</evidence>
<dbReference type="GeneID" id="63825706"/>
<organism evidence="2 3">
    <name type="scientific">Laetiporus sulphureus 93-53</name>
    <dbReference type="NCBI Taxonomy" id="1314785"/>
    <lineage>
        <taxon>Eukaryota</taxon>
        <taxon>Fungi</taxon>
        <taxon>Dikarya</taxon>
        <taxon>Basidiomycota</taxon>
        <taxon>Agaricomycotina</taxon>
        <taxon>Agaricomycetes</taxon>
        <taxon>Polyporales</taxon>
        <taxon>Laetiporus</taxon>
    </lineage>
</organism>
<dbReference type="InParanoid" id="A0A165ETA6"/>
<accession>A0A165ETA6</accession>
<feature type="compositionally biased region" description="Basic and acidic residues" evidence="1">
    <location>
        <begin position="61"/>
        <end position="70"/>
    </location>
</feature>
<evidence type="ECO:0000313" key="3">
    <source>
        <dbReference type="Proteomes" id="UP000076871"/>
    </source>
</evidence>
<evidence type="ECO:0000313" key="2">
    <source>
        <dbReference type="EMBL" id="KZT07714.1"/>
    </source>
</evidence>
<reference evidence="2 3" key="1">
    <citation type="journal article" date="2016" name="Mol. Biol. Evol.">
        <title>Comparative Genomics of Early-Diverging Mushroom-Forming Fungi Provides Insights into the Origins of Lignocellulose Decay Capabilities.</title>
        <authorList>
            <person name="Nagy L.G."/>
            <person name="Riley R."/>
            <person name="Tritt A."/>
            <person name="Adam C."/>
            <person name="Daum C."/>
            <person name="Floudas D."/>
            <person name="Sun H."/>
            <person name="Yadav J.S."/>
            <person name="Pangilinan J."/>
            <person name="Larsson K.H."/>
            <person name="Matsuura K."/>
            <person name="Barry K."/>
            <person name="Labutti K."/>
            <person name="Kuo R."/>
            <person name="Ohm R.A."/>
            <person name="Bhattacharya S.S."/>
            <person name="Shirouzu T."/>
            <person name="Yoshinaga Y."/>
            <person name="Martin F.M."/>
            <person name="Grigoriev I.V."/>
            <person name="Hibbett D.S."/>
        </authorList>
    </citation>
    <scope>NUCLEOTIDE SEQUENCE [LARGE SCALE GENOMIC DNA]</scope>
    <source>
        <strain evidence="2 3">93-53</strain>
    </source>
</reference>
<dbReference type="AlphaFoldDB" id="A0A165ETA6"/>
<sequence length="70" mass="7859">MPYAHRRSITESQGYRPTLGQIPPLQQMRLPHPHALTNRLSSPSQLAGSGVLPPPQGYEVSGDRRLDRMR</sequence>